<feature type="domain" description="CRIB" evidence="1">
    <location>
        <begin position="199"/>
        <end position="214"/>
    </location>
</feature>
<evidence type="ECO:0008006" key="5">
    <source>
        <dbReference type="Google" id="ProtNLM"/>
    </source>
</evidence>
<gene>
    <name evidence="3" type="ORF">CVT26_011550</name>
</gene>
<dbReference type="SMART" id="SM00461">
    <property type="entry name" value="WH1"/>
    <property type="match status" value="1"/>
</dbReference>
<evidence type="ECO:0000259" key="2">
    <source>
        <dbReference type="PROSITE" id="PS50229"/>
    </source>
</evidence>
<dbReference type="PROSITE" id="PS50229">
    <property type="entry name" value="WH1"/>
    <property type="match status" value="1"/>
</dbReference>
<dbReference type="OrthoDB" id="8963340at2759"/>
<dbReference type="SUPFAM" id="SSF50729">
    <property type="entry name" value="PH domain-like"/>
    <property type="match status" value="1"/>
</dbReference>
<dbReference type="InterPro" id="IPR036936">
    <property type="entry name" value="CRIB_dom_sf"/>
</dbReference>
<feature type="domain" description="WH1" evidence="2">
    <location>
        <begin position="25"/>
        <end position="148"/>
    </location>
</feature>
<dbReference type="InterPro" id="IPR000697">
    <property type="entry name" value="WH1/EVH1_dom"/>
</dbReference>
<dbReference type="PROSITE" id="PS50108">
    <property type="entry name" value="CRIB"/>
    <property type="match status" value="1"/>
</dbReference>
<organism evidence="3 4">
    <name type="scientific">Gymnopilus dilepis</name>
    <dbReference type="NCBI Taxonomy" id="231916"/>
    <lineage>
        <taxon>Eukaryota</taxon>
        <taxon>Fungi</taxon>
        <taxon>Dikarya</taxon>
        <taxon>Basidiomycota</taxon>
        <taxon>Agaricomycotina</taxon>
        <taxon>Agaricomycetes</taxon>
        <taxon>Agaricomycetidae</taxon>
        <taxon>Agaricales</taxon>
        <taxon>Agaricineae</taxon>
        <taxon>Hymenogastraceae</taxon>
        <taxon>Gymnopilus</taxon>
    </lineage>
</organism>
<dbReference type="Gene3D" id="2.30.29.30">
    <property type="entry name" value="Pleckstrin-homology domain (PH domain)/Phosphotyrosine-binding domain (PTB)"/>
    <property type="match status" value="1"/>
</dbReference>
<sequence>MSADTTFITSINARNVERNGQSYGLEQSPYIVLAVAGARVYHTKLNTKDSQWVYSRWKGTLSFGQDVAFNLNGAQTVSETERYWFRLADSETGRTVWMFKFPENFEYVVDRPFFHVFQGRTRTYGFLFNDDDEAFTFGTKVSERLSSGRASHSFSLHNLWANLFHKSTISINIEPPKKSRKLGAFRSKSLSSAISRALISQPAPHSFKHVAHVGVNREGVFEASKDLDDQFRTLLADLQGHDVREAAIVMRQSNFVDGFWQSVDAVRLVDDSEPDRFDAGRDLHRRMATVAAF</sequence>
<dbReference type="Proteomes" id="UP000284706">
    <property type="component" value="Unassembled WGS sequence"/>
</dbReference>
<dbReference type="CDD" id="cd01205">
    <property type="entry name" value="EVH1_WASP-like"/>
    <property type="match status" value="1"/>
</dbReference>
<accession>A0A409W926</accession>
<protein>
    <recommendedName>
        <fullName evidence="5">CRIB domain-containing protein</fullName>
    </recommendedName>
</protein>
<dbReference type="InParanoid" id="A0A409W926"/>
<evidence type="ECO:0000259" key="1">
    <source>
        <dbReference type="PROSITE" id="PS50108"/>
    </source>
</evidence>
<evidence type="ECO:0000313" key="3">
    <source>
        <dbReference type="EMBL" id="PPQ75008.1"/>
    </source>
</evidence>
<name>A0A409W926_9AGAR</name>
<dbReference type="InterPro" id="IPR033927">
    <property type="entry name" value="WASPfam_EVH1"/>
</dbReference>
<evidence type="ECO:0000313" key="4">
    <source>
        <dbReference type="Proteomes" id="UP000284706"/>
    </source>
</evidence>
<dbReference type="Gene3D" id="3.90.810.10">
    <property type="entry name" value="CRIB domain"/>
    <property type="match status" value="1"/>
</dbReference>
<dbReference type="AlphaFoldDB" id="A0A409W926"/>
<dbReference type="InterPro" id="IPR011993">
    <property type="entry name" value="PH-like_dom_sf"/>
</dbReference>
<dbReference type="InterPro" id="IPR000095">
    <property type="entry name" value="CRIB_dom"/>
</dbReference>
<dbReference type="STRING" id="231916.A0A409W926"/>
<comment type="caution">
    <text evidence="3">The sequence shown here is derived from an EMBL/GenBank/DDBJ whole genome shotgun (WGS) entry which is preliminary data.</text>
</comment>
<keyword evidence="4" id="KW-1185">Reference proteome</keyword>
<dbReference type="EMBL" id="NHYE01005296">
    <property type="protein sequence ID" value="PPQ75008.1"/>
    <property type="molecule type" value="Genomic_DNA"/>
</dbReference>
<reference evidence="3 4" key="1">
    <citation type="journal article" date="2018" name="Evol. Lett.">
        <title>Horizontal gene cluster transfer increased hallucinogenic mushroom diversity.</title>
        <authorList>
            <person name="Reynolds H.T."/>
            <person name="Vijayakumar V."/>
            <person name="Gluck-Thaler E."/>
            <person name="Korotkin H.B."/>
            <person name="Matheny P.B."/>
            <person name="Slot J.C."/>
        </authorList>
    </citation>
    <scope>NUCLEOTIDE SEQUENCE [LARGE SCALE GENOMIC DNA]</scope>
    <source>
        <strain evidence="3 4">SRW20</strain>
    </source>
</reference>
<dbReference type="Pfam" id="PF00568">
    <property type="entry name" value="WH1"/>
    <property type="match status" value="1"/>
</dbReference>
<proteinExistence type="predicted"/>